<dbReference type="KEGG" id="sbat:G4Z16_14495"/>
<name>A0A7T1WSQ6_9ACTN</name>
<proteinExistence type="predicted"/>
<dbReference type="InterPro" id="IPR014825">
    <property type="entry name" value="DNA_alkylation"/>
</dbReference>
<reference evidence="2" key="1">
    <citation type="submission" date="2020-02" db="EMBL/GenBank/DDBJ databases">
        <title>Streptomyces sp. ASO4wet.</title>
        <authorList>
            <person name="Risdian C."/>
            <person name="Landwehr W."/>
            <person name="Schupp P."/>
            <person name="Wink J."/>
        </authorList>
    </citation>
    <scope>NUCLEOTIDE SEQUENCE [LARGE SCALE GENOMIC DNA]</scope>
    <source>
        <strain evidence="2">ASO4wet</strain>
    </source>
</reference>
<keyword evidence="2" id="KW-1185">Reference proteome</keyword>
<dbReference type="Gene3D" id="1.25.10.90">
    <property type="match status" value="1"/>
</dbReference>
<dbReference type="PANTHER" id="PTHR34070">
    <property type="entry name" value="ARMADILLO-TYPE FOLD"/>
    <property type="match status" value="1"/>
</dbReference>
<dbReference type="EMBL" id="CP048882">
    <property type="protein sequence ID" value="QPP07392.1"/>
    <property type="molecule type" value="Genomic_DNA"/>
</dbReference>
<gene>
    <name evidence="1" type="ORF">G4Z16_14495</name>
</gene>
<protein>
    <submittedName>
        <fullName evidence="1">DNA alkylation repair protein</fullName>
    </submittedName>
</protein>
<evidence type="ECO:0000313" key="2">
    <source>
        <dbReference type="Proteomes" id="UP000595046"/>
    </source>
</evidence>
<dbReference type="AlphaFoldDB" id="A0A7T1WSQ6"/>
<dbReference type="Proteomes" id="UP000595046">
    <property type="component" value="Chromosome"/>
</dbReference>
<organism evidence="1 2">
    <name type="scientific">Streptomyces bathyalis</name>
    <dbReference type="NCBI Taxonomy" id="2710756"/>
    <lineage>
        <taxon>Bacteria</taxon>
        <taxon>Bacillati</taxon>
        <taxon>Actinomycetota</taxon>
        <taxon>Actinomycetes</taxon>
        <taxon>Kitasatosporales</taxon>
        <taxon>Streptomycetaceae</taxon>
        <taxon>Streptomyces</taxon>
    </lineage>
</organism>
<dbReference type="InterPro" id="IPR016024">
    <property type="entry name" value="ARM-type_fold"/>
</dbReference>
<sequence>MDERALADELDRRIRMLSEPTTESVRRVRREFSKDLRTESGEYAVALAWALADRQRWVAFELIYHHPTALTCLSVEDVEGLAGRLDSWVSVDTFGCCVSGPAWRRGVIPDEVIHRWAGSEDRWWRRAALVSTVPLNLRSRGGTGDAERTLDICARLVSDRDDMVVKALSWALRQLVIWDPDAVRSFIRSNQEVLAARVVRETGHKLDTGYKNPPRTSRAR</sequence>
<dbReference type="RefSeq" id="WP_197351180.1">
    <property type="nucleotide sequence ID" value="NZ_CP048882.1"/>
</dbReference>
<evidence type="ECO:0000313" key="1">
    <source>
        <dbReference type="EMBL" id="QPP07392.1"/>
    </source>
</evidence>
<dbReference type="SUPFAM" id="SSF48371">
    <property type="entry name" value="ARM repeat"/>
    <property type="match status" value="1"/>
</dbReference>
<accession>A0A7T1WSQ6</accession>
<dbReference type="PANTHER" id="PTHR34070:SF1">
    <property type="entry name" value="DNA ALKYLATION REPAIR PROTEIN"/>
    <property type="match status" value="1"/>
</dbReference>
<dbReference type="Pfam" id="PF08713">
    <property type="entry name" value="DNA_alkylation"/>
    <property type="match status" value="1"/>
</dbReference>
<dbReference type="CDD" id="cd06561">
    <property type="entry name" value="AlkD_like"/>
    <property type="match status" value="1"/>
</dbReference>